<comment type="caution">
    <text evidence="1">The sequence shown here is derived from an EMBL/GenBank/DDBJ whole genome shotgun (WGS) entry which is preliminary data.</text>
</comment>
<evidence type="ECO:0000313" key="2">
    <source>
        <dbReference type="Proteomes" id="UP001152795"/>
    </source>
</evidence>
<sequence length="529" mass="60743">MVQTTEDLYRLVLHCVTAVAVSSQQHRDGINEKSIKWVKSQIKTVCSSYPGIVSSSVSLAEQFGLQPVGIAQQFNNELVSSLVGDLSSTASCREWSDLHRQFIPRYPIEGTTLRNISEMCLPILLKPVIRPLIEALLCCEKTNDIITDSNSNSTDVIPEKALSPHFLNALKDNPRDCYLSLSQGVQALSHDARVNLWMQDHIYFEDEIISLLEICCFERKYMSRKEMKAMISLRELPKALSENTSLFSITYEVIQRVIYETSGNLHVMKFVGVLLQLISDVQRQKNKTQLADTFNVNYANIWSVELASFVNLLTVDWAGFPDQLQRCYWVVLFASTQFVEPCLTILLWYHGGGTQFDDTNKIKLRYFVDTLRHLRNKSQIMTSDILCALDNIMGLTNVQQNVIIIIRYLVTLFMLMSCSADNLDIPQIIFKLTEDLPVPNVFDQLLDVVEETFSFQSNSQWFSTNFDLNRFSTNSLKYLNVVYTRFDEYVSQHPRIRIQVESLDNHDSMINDLRSRFQILSKLLRKETG</sequence>
<dbReference type="Pfam" id="PF02106">
    <property type="entry name" value="Fanconi_C"/>
    <property type="match status" value="1"/>
</dbReference>
<organism evidence="1 2">
    <name type="scientific">Paramuricea clavata</name>
    <name type="common">Red gorgonian</name>
    <name type="synonym">Violescent sea-whip</name>
    <dbReference type="NCBI Taxonomy" id="317549"/>
    <lineage>
        <taxon>Eukaryota</taxon>
        <taxon>Metazoa</taxon>
        <taxon>Cnidaria</taxon>
        <taxon>Anthozoa</taxon>
        <taxon>Octocorallia</taxon>
        <taxon>Malacalcyonacea</taxon>
        <taxon>Plexauridae</taxon>
        <taxon>Paramuricea</taxon>
    </lineage>
</organism>
<dbReference type="GO" id="GO:0043240">
    <property type="term" value="C:Fanconi anaemia nuclear complex"/>
    <property type="evidence" value="ECO:0007669"/>
    <property type="project" value="InterPro"/>
</dbReference>
<keyword evidence="2" id="KW-1185">Reference proteome</keyword>
<evidence type="ECO:0000313" key="1">
    <source>
        <dbReference type="EMBL" id="CAB3994419.1"/>
    </source>
</evidence>
<dbReference type="OrthoDB" id="10046159at2759"/>
<gene>
    <name evidence="1" type="ORF">PACLA_8A024664</name>
</gene>
<dbReference type="PANTHER" id="PTHR16798">
    <property type="entry name" value="FANCONI ANEMIA GROUP C PROTEIN FANCC"/>
    <property type="match status" value="1"/>
</dbReference>
<dbReference type="GO" id="GO:0034599">
    <property type="term" value="P:cellular response to oxidative stress"/>
    <property type="evidence" value="ECO:0007669"/>
    <property type="project" value="TreeGrafter"/>
</dbReference>
<dbReference type="EMBL" id="CACRXK020002460">
    <property type="protein sequence ID" value="CAB3994419.1"/>
    <property type="molecule type" value="Genomic_DNA"/>
</dbReference>
<dbReference type="Proteomes" id="UP001152795">
    <property type="component" value="Unassembled WGS sequence"/>
</dbReference>
<proteinExistence type="predicted"/>
<protein>
    <submittedName>
        <fullName evidence="1">Fanconi anemia group C -like</fullName>
    </submittedName>
</protein>
<name>A0A6S7GW88_PARCT</name>
<dbReference type="GO" id="GO:0036297">
    <property type="term" value="P:interstrand cross-link repair"/>
    <property type="evidence" value="ECO:0007669"/>
    <property type="project" value="InterPro"/>
</dbReference>
<dbReference type="PANTHER" id="PTHR16798:SF0">
    <property type="entry name" value="FANCONI ANEMIA GROUP C PROTEIN"/>
    <property type="match status" value="1"/>
</dbReference>
<reference evidence="1" key="1">
    <citation type="submission" date="2020-04" db="EMBL/GenBank/DDBJ databases">
        <authorList>
            <person name="Alioto T."/>
            <person name="Alioto T."/>
            <person name="Gomez Garrido J."/>
        </authorList>
    </citation>
    <scope>NUCLEOTIDE SEQUENCE</scope>
    <source>
        <strain evidence="1">A484AB</strain>
    </source>
</reference>
<dbReference type="AlphaFoldDB" id="A0A6S7GW88"/>
<dbReference type="InterPro" id="IPR000686">
    <property type="entry name" value="FANCC"/>
</dbReference>
<dbReference type="GO" id="GO:0006289">
    <property type="term" value="P:nucleotide-excision repair"/>
    <property type="evidence" value="ECO:0007669"/>
    <property type="project" value="TreeGrafter"/>
</dbReference>
<accession>A0A6S7GW88</accession>